<gene>
    <name evidence="3" type="ORF">VRU48_16885</name>
</gene>
<dbReference type="EMBL" id="JAZDQT010000003">
    <property type="protein sequence ID" value="MEE1946803.1"/>
    <property type="molecule type" value="Genomic_DNA"/>
</dbReference>
<dbReference type="InterPro" id="IPR052173">
    <property type="entry name" value="Beta-lactam_resp_regulator"/>
</dbReference>
<feature type="transmembrane region" description="Helical" evidence="1">
    <location>
        <begin position="269"/>
        <end position="287"/>
    </location>
</feature>
<dbReference type="Pfam" id="PF05569">
    <property type="entry name" value="Peptidase_M56"/>
    <property type="match status" value="1"/>
</dbReference>
<dbReference type="PANTHER" id="PTHR34978">
    <property type="entry name" value="POSSIBLE SENSOR-TRANSDUCER PROTEIN BLAR"/>
    <property type="match status" value="1"/>
</dbReference>
<sequence length="473" mass="55076">MITYLAKFILCSILFFIAYLFLLEKEKIHRFKRFYLLASLTLALVIPLISISQSSTALLHETSTYLNNYNSPFDTAAPIGQASFVQQPSNNWPYLLAAGYAGITILLLFRFGRNIYRLWLQIKRSKKTTWHGTKIILDEKITVPYSFMSYIFVNQSDYEQQQIAEEILQHELAHVRQKHSIDVLLVEFLRIFFWFNPVLYFYRKAIQTNHEYLADENVIELFQDISSYQLILLQHISKQNRLTLTSQFTYLTIKKRLIMMNKTLNQKIVLGKQFLLIPTLGLALFLFSTRTDAQVKFNSSKQAAPGSTTQTTSTKDGVSLAEMKQYSAIEDKYTANKSIQLQKVTAEEKQLLESIYTRMSVAQQREVKIIFIRQRRLQQKTPSATQFEAFKNANEYGVWINDKKVANTELANYQANDFKQVTVSRLYGKAKENRTYAQQVDLMTTDYFNDYLAKTKPQQNIMLARYMIAKNSK</sequence>
<dbReference type="Proteomes" id="UP001336835">
    <property type="component" value="Unassembled WGS sequence"/>
</dbReference>
<feature type="transmembrane region" description="Helical" evidence="1">
    <location>
        <begin position="6"/>
        <end position="22"/>
    </location>
</feature>
<dbReference type="CDD" id="cd07341">
    <property type="entry name" value="M56_BlaR1_MecR1_like"/>
    <property type="match status" value="1"/>
</dbReference>
<proteinExistence type="predicted"/>
<keyword evidence="1" id="KW-1133">Transmembrane helix</keyword>
<dbReference type="PANTHER" id="PTHR34978:SF3">
    <property type="entry name" value="SLR0241 PROTEIN"/>
    <property type="match status" value="1"/>
</dbReference>
<dbReference type="RefSeq" id="WP_330109093.1">
    <property type="nucleotide sequence ID" value="NZ_JAZDQT010000003.1"/>
</dbReference>
<organism evidence="3 4">
    <name type="scientific">Pedobacter albus</name>
    <dbReference type="NCBI Taxonomy" id="3113905"/>
    <lineage>
        <taxon>Bacteria</taxon>
        <taxon>Pseudomonadati</taxon>
        <taxon>Bacteroidota</taxon>
        <taxon>Sphingobacteriia</taxon>
        <taxon>Sphingobacteriales</taxon>
        <taxon>Sphingobacteriaceae</taxon>
        <taxon>Pedobacter</taxon>
    </lineage>
</organism>
<evidence type="ECO:0000256" key="1">
    <source>
        <dbReference type="SAM" id="Phobius"/>
    </source>
</evidence>
<dbReference type="InterPro" id="IPR008756">
    <property type="entry name" value="Peptidase_M56"/>
</dbReference>
<feature type="transmembrane region" description="Helical" evidence="1">
    <location>
        <begin position="34"/>
        <end position="52"/>
    </location>
</feature>
<keyword evidence="1" id="KW-0472">Membrane</keyword>
<comment type="caution">
    <text evidence="3">The sequence shown here is derived from an EMBL/GenBank/DDBJ whole genome shotgun (WGS) entry which is preliminary data.</text>
</comment>
<evidence type="ECO:0000313" key="3">
    <source>
        <dbReference type="EMBL" id="MEE1946803.1"/>
    </source>
</evidence>
<protein>
    <submittedName>
        <fullName evidence="3">M56 family metallopeptidase</fullName>
    </submittedName>
</protein>
<evidence type="ECO:0000259" key="2">
    <source>
        <dbReference type="Pfam" id="PF05569"/>
    </source>
</evidence>
<feature type="domain" description="Peptidase M56" evidence="2">
    <location>
        <begin position="25"/>
        <end position="259"/>
    </location>
</feature>
<accession>A0ABU7IBD5</accession>
<feature type="transmembrane region" description="Helical" evidence="1">
    <location>
        <begin position="92"/>
        <end position="111"/>
    </location>
</feature>
<keyword evidence="4" id="KW-1185">Reference proteome</keyword>
<keyword evidence="1" id="KW-0812">Transmembrane</keyword>
<evidence type="ECO:0000313" key="4">
    <source>
        <dbReference type="Proteomes" id="UP001336835"/>
    </source>
</evidence>
<reference evidence="3 4" key="1">
    <citation type="submission" date="2024-01" db="EMBL/GenBank/DDBJ databases">
        <title>Pedobacter sp. nov., isolated from fresh soil.</title>
        <authorList>
            <person name="Le N.T.T."/>
        </authorList>
    </citation>
    <scope>NUCLEOTIDE SEQUENCE [LARGE SCALE GENOMIC DNA]</scope>
    <source>
        <strain evidence="3 4">KR3-3</strain>
    </source>
</reference>
<name>A0ABU7IBD5_9SPHI</name>